<proteinExistence type="predicted"/>
<accession>A0A026W649</accession>
<name>A0A026W649_OOCBI</name>
<evidence type="ECO:0000313" key="2">
    <source>
        <dbReference type="EMBL" id="EZA51483.1"/>
    </source>
</evidence>
<protein>
    <submittedName>
        <fullName evidence="2">Uncharacterized protein</fullName>
    </submittedName>
</protein>
<feature type="compositionally biased region" description="Low complexity" evidence="1">
    <location>
        <begin position="28"/>
        <end position="39"/>
    </location>
</feature>
<sequence>MLTARSPAGSPPPTRHGDDRGSQGGPRSVTSSVSAVEVSTRFRCNSPSRRQFPRSRNHENASVVLGWHLSTSTTHGYPRKRRRERNRLVGWTFCEKNRKTSSSPARPRRR</sequence>
<gene>
    <name evidence="2" type="ORF">X777_09827</name>
</gene>
<organism evidence="2 3">
    <name type="scientific">Ooceraea biroi</name>
    <name type="common">Clonal raider ant</name>
    <name type="synonym">Cerapachys biroi</name>
    <dbReference type="NCBI Taxonomy" id="2015173"/>
    <lineage>
        <taxon>Eukaryota</taxon>
        <taxon>Metazoa</taxon>
        <taxon>Ecdysozoa</taxon>
        <taxon>Arthropoda</taxon>
        <taxon>Hexapoda</taxon>
        <taxon>Insecta</taxon>
        <taxon>Pterygota</taxon>
        <taxon>Neoptera</taxon>
        <taxon>Endopterygota</taxon>
        <taxon>Hymenoptera</taxon>
        <taxon>Apocrita</taxon>
        <taxon>Aculeata</taxon>
        <taxon>Formicoidea</taxon>
        <taxon>Formicidae</taxon>
        <taxon>Dorylinae</taxon>
        <taxon>Ooceraea</taxon>
    </lineage>
</organism>
<reference evidence="2 3" key="1">
    <citation type="journal article" date="2014" name="Curr. Biol.">
        <title>The genome of the clonal raider ant Cerapachys biroi.</title>
        <authorList>
            <person name="Oxley P.R."/>
            <person name="Ji L."/>
            <person name="Fetter-Pruneda I."/>
            <person name="McKenzie S.K."/>
            <person name="Li C."/>
            <person name="Hu H."/>
            <person name="Zhang G."/>
            <person name="Kronauer D.J."/>
        </authorList>
    </citation>
    <scope>NUCLEOTIDE SEQUENCE [LARGE SCALE GENOMIC DNA]</scope>
</reference>
<keyword evidence="3" id="KW-1185">Reference proteome</keyword>
<dbReference type="EMBL" id="KK107388">
    <property type="protein sequence ID" value="EZA51483.1"/>
    <property type="molecule type" value="Genomic_DNA"/>
</dbReference>
<evidence type="ECO:0000313" key="3">
    <source>
        <dbReference type="Proteomes" id="UP000053097"/>
    </source>
</evidence>
<dbReference type="Proteomes" id="UP000053097">
    <property type="component" value="Unassembled WGS sequence"/>
</dbReference>
<feature type="region of interest" description="Disordered" evidence="1">
    <location>
        <begin position="1"/>
        <end position="61"/>
    </location>
</feature>
<dbReference type="AlphaFoldDB" id="A0A026W649"/>
<evidence type="ECO:0000256" key="1">
    <source>
        <dbReference type="SAM" id="MobiDB-lite"/>
    </source>
</evidence>